<dbReference type="PANTHER" id="PTHR24028:SF328">
    <property type="entry name" value="CADHERIN-3"/>
    <property type="match status" value="1"/>
</dbReference>
<dbReference type="Proteomes" id="UP000030746">
    <property type="component" value="Unassembled WGS sequence"/>
</dbReference>
<dbReference type="OrthoDB" id="6097156at2759"/>
<organism evidence="12 13">
    <name type="scientific">Lottia gigantea</name>
    <name type="common">Giant owl limpet</name>
    <dbReference type="NCBI Taxonomy" id="225164"/>
    <lineage>
        <taxon>Eukaryota</taxon>
        <taxon>Metazoa</taxon>
        <taxon>Spiralia</taxon>
        <taxon>Lophotrochozoa</taxon>
        <taxon>Mollusca</taxon>
        <taxon>Gastropoda</taxon>
        <taxon>Patellogastropoda</taxon>
        <taxon>Lottioidea</taxon>
        <taxon>Lottiidae</taxon>
        <taxon>Lottia</taxon>
    </lineage>
</organism>
<keyword evidence="4 8" id="KW-0106">Calcium</keyword>
<feature type="compositionally biased region" description="Basic and acidic residues" evidence="9">
    <location>
        <begin position="650"/>
        <end position="670"/>
    </location>
</feature>
<dbReference type="PROSITE" id="PS00232">
    <property type="entry name" value="CADHERIN_1"/>
    <property type="match status" value="1"/>
</dbReference>
<dbReference type="HOGENOM" id="CLU_024278_0_0_1"/>
<evidence type="ECO:0000256" key="7">
    <source>
        <dbReference type="ARBA" id="ARBA00023180"/>
    </source>
</evidence>
<evidence type="ECO:0000256" key="4">
    <source>
        <dbReference type="ARBA" id="ARBA00022837"/>
    </source>
</evidence>
<evidence type="ECO:0000313" key="12">
    <source>
        <dbReference type="EMBL" id="ESP03357.1"/>
    </source>
</evidence>
<protein>
    <recommendedName>
        <fullName evidence="11">Cadherin domain-containing protein</fullName>
    </recommendedName>
</protein>
<gene>
    <name evidence="12" type="ORF">LOTGIDRAFT_237676</name>
</gene>
<dbReference type="PRINTS" id="PR00205">
    <property type="entry name" value="CADHERIN"/>
</dbReference>
<sequence length="704" mass="76977">MKFYISILFSSYFQAYHCELTSIALTPTNNVVKDTQLGNTDLSTVSMTPANTFASCYVKQAFSAATGVEVEHPFNVRYEAAAASSYNWIVIFDSTSPFKLDSTVVPIYTVIVGCLQNAVTQSANLTVQVLPNQRPALIDYPGKVISYSAPTVPAGMLLYKVTATDGDGDVLTYTYNIQPAVSFLSIDQVTNEISAAVDFRSVTIPLVTINVDVTDGFDTLTGFKLQIQILNLNTRPEITNLPAAVTMKEDVNGGTLLIDLLYQDPDYTGSFIPDCSVFPNINPSIISISGSRLTLANGGNGKSLLDYEAITSYRITCTIFDGYLYSENDVLTLNVDNVNEPPIFNQASGVYNCQLQESKAGGSSCNLFLSVQDPESDAYTISIRPGNNNERFTFASPSSDILTFATDYDVDNNAMPSSVSLDIEARDANGAAGFAQIKVTITDVNDNEPVFPGSQPVIELNDLTPIGLVGILQASDADSGLNGEVEYRATTISPLTAANYLNVLGNGQIHYTKQFPDTWSGTTILLTADAEDKGIPSKKASTTQTVRFVTLPTTTQPPPATTQPDTTPNPLSQQPEQGYFDEPANIAMVAVLGVILFIALLIALFFCMRKLFLGYCCTRPSHGRVHPYNGYPPDYYTPPRQSRYSGYPRYYREPSDHVDPREYYRDPRYHRDPRHPLSAGSIHGEIIAVDDRRSKPSRLALQPF</sequence>
<dbReference type="GO" id="GO:0005886">
    <property type="term" value="C:plasma membrane"/>
    <property type="evidence" value="ECO:0007669"/>
    <property type="project" value="InterPro"/>
</dbReference>
<keyword evidence="7" id="KW-0325">Glycoprotein</keyword>
<dbReference type="InterPro" id="IPR050174">
    <property type="entry name" value="Protocadherin/Cadherin-CA"/>
</dbReference>
<dbReference type="GO" id="GO:0007156">
    <property type="term" value="P:homophilic cell adhesion via plasma membrane adhesion molecules"/>
    <property type="evidence" value="ECO:0007669"/>
    <property type="project" value="InterPro"/>
</dbReference>
<comment type="subcellular location">
    <subcellularLocation>
        <location evidence="1">Membrane</location>
        <topology evidence="1">Single-pass membrane protein</topology>
    </subcellularLocation>
</comment>
<keyword evidence="2 10" id="KW-0812">Transmembrane</keyword>
<dbReference type="Gene3D" id="2.60.40.60">
    <property type="entry name" value="Cadherins"/>
    <property type="match status" value="3"/>
</dbReference>
<dbReference type="InterPro" id="IPR020894">
    <property type="entry name" value="Cadherin_CS"/>
</dbReference>
<evidence type="ECO:0000259" key="11">
    <source>
        <dbReference type="PROSITE" id="PS50268"/>
    </source>
</evidence>
<dbReference type="CTD" id="20250521"/>
<reference evidence="12 13" key="1">
    <citation type="journal article" date="2013" name="Nature">
        <title>Insights into bilaterian evolution from three spiralian genomes.</title>
        <authorList>
            <person name="Simakov O."/>
            <person name="Marletaz F."/>
            <person name="Cho S.J."/>
            <person name="Edsinger-Gonzales E."/>
            <person name="Havlak P."/>
            <person name="Hellsten U."/>
            <person name="Kuo D.H."/>
            <person name="Larsson T."/>
            <person name="Lv J."/>
            <person name="Arendt D."/>
            <person name="Savage R."/>
            <person name="Osoegawa K."/>
            <person name="de Jong P."/>
            <person name="Grimwood J."/>
            <person name="Chapman J.A."/>
            <person name="Shapiro H."/>
            <person name="Aerts A."/>
            <person name="Otillar R.P."/>
            <person name="Terry A.Y."/>
            <person name="Boore J.L."/>
            <person name="Grigoriev I.V."/>
            <person name="Lindberg D.R."/>
            <person name="Seaver E.C."/>
            <person name="Weisblat D.A."/>
            <person name="Putnam N.H."/>
            <person name="Rokhsar D.S."/>
        </authorList>
    </citation>
    <scope>NUCLEOTIDE SEQUENCE [LARGE SCALE GENOMIC DNA]</scope>
</reference>
<dbReference type="CDD" id="cd11304">
    <property type="entry name" value="Cadherin_repeat"/>
    <property type="match status" value="3"/>
</dbReference>
<keyword evidence="13" id="KW-1185">Reference proteome</keyword>
<evidence type="ECO:0000313" key="13">
    <source>
        <dbReference type="Proteomes" id="UP000030746"/>
    </source>
</evidence>
<dbReference type="PROSITE" id="PS50268">
    <property type="entry name" value="CADHERIN_2"/>
    <property type="match status" value="1"/>
</dbReference>
<proteinExistence type="predicted"/>
<dbReference type="InterPro" id="IPR002126">
    <property type="entry name" value="Cadherin-like_dom"/>
</dbReference>
<dbReference type="PANTHER" id="PTHR24028">
    <property type="entry name" value="CADHERIN-87A"/>
    <property type="match status" value="1"/>
</dbReference>
<evidence type="ECO:0000256" key="8">
    <source>
        <dbReference type="PROSITE-ProRule" id="PRU00043"/>
    </source>
</evidence>
<feature type="region of interest" description="Disordered" evidence="9">
    <location>
        <begin position="551"/>
        <end position="575"/>
    </location>
</feature>
<keyword evidence="5 10" id="KW-1133">Transmembrane helix</keyword>
<dbReference type="RefSeq" id="XP_009045890.1">
    <property type="nucleotide sequence ID" value="XM_009047642.1"/>
</dbReference>
<evidence type="ECO:0000256" key="9">
    <source>
        <dbReference type="SAM" id="MobiDB-lite"/>
    </source>
</evidence>
<evidence type="ECO:0000256" key="6">
    <source>
        <dbReference type="ARBA" id="ARBA00023136"/>
    </source>
</evidence>
<dbReference type="GeneID" id="20250521"/>
<keyword evidence="6 10" id="KW-0472">Membrane</keyword>
<keyword evidence="3" id="KW-0677">Repeat</keyword>
<feature type="transmembrane region" description="Helical" evidence="10">
    <location>
        <begin position="586"/>
        <end position="606"/>
    </location>
</feature>
<accession>V4BBE5</accession>
<evidence type="ECO:0000256" key="5">
    <source>
        <dbReference type="ARBA" id="ARBA00022989"/>
    </source>
</evidence>
<name>V4BBE5_LOTGI</name>
<dbReference type="InterPro" id="IPR015919">
    <property type="entry name" value="Cadherin-like_sf"/>
</dbReference>
<feature type="region of interest" description="Disordered" evidence="9">
    <location>
        <begin position="646"/>
        <end position="677"/>
    </location>
</feature>
<feature type="domain" description="Cadherin" evidence="11">
    <location>
        <begin position="347"/>
        <end position="451"/>
    </location>
</feature>
<dbReference type="EMBL" id="KB200027">
    <property type="protein sequence ID" value="ESP03357.1"/>
    <property type="molecule type" value="Genomic_DNA"/>
</dbReference>
<dbReference type="SUPFAM" id="SSF49313">
    <property type="entry name" value="Cadherin-like"/>
    <property type="match status" value="2"/>
</dbReference>
<evidence type="ECO:0000256" key="1">
    <source>
        <dbReference type="ARBA" id="ARBA00004167"/>
    </source>
</evidence>
<evidence type="ECO:0000256" key="10">
    <source>
        <dbReference type="SAM" id="Phobius"/>
    </source>
</evidence>
<evidence type="ECO:0000256" key="2">
    <source>
        <dbReference type="ARBA" id="ARBA00022692"/>
    </source>
</evidence>
<dbReference type="OMA" id="DCGANQG"/>
<dbReference type="GO" id="GO:0005509">
    <property type="term" value="F:calcium ion binding"/>
    <property type="evidence" value="ECO:0007669"/>
    <property type="project" value="UniProtKB-UniRule"/>
</dbReference>
<dbReference type="AlphaFoldDB" id="V4BBE5"/>
<evidence type="ECO:0000256" key="3">
    <source>
        <dbReference type="ARBA" id="ARBA00022737"/>
    </source>
</evidence>
<dbReference type="KEGG" id="lgi:LOTGIDRAFT_237676"/>